<feature type="compositionally biased region" description="Low complexity" evidence="1">
    <location>
        <begin position="170"/>
        <end position="203"/>
    </location>
</feature>
<feature type="chain" id="PRO_5005192263" description="CBM2 domain-containing protein" evidence="2">
    <location>
        <begin position="19"/>
        <end position="611"/>
    </location>
</feature>
<sequence>MRSVSILLVISLLVPLHASPSCTRESLESPSTLSVIFQPFQSSSGEPSSGSQSPLSSSYSIHAVIRNSGSSGLTVRDVGWAFPSSHSVTFAWNADVSTSETADGKGMATARLTVGTPEGFVPSGEALAFGFNGEGPGGPSAFIPPQNLSLTVCHTTGGNTSTPTPPTLPPTTTTTSTLSTTTTTTSVVSTTTTTMGSTTSSSSPLPPSLTPEERFNLAVGTQTIAPFYKFTSDDRLLETAKRVQSMGSNILKISLDPDMYQLQYSVNKWDPVAVLSGIPSYETVLRMPFAVYMFWLETAGDFLKPEGFTDADYERTMQSVKALTSFLLETFKDTGKVFMIGNWEGDWHLVNDPGAQTWNIWRQTVPKGRINAMKRWVQARQEGVVQGRESMNLPISSVSVLYYLEVNLVETARGGYDRISNLILPFVPVDLVSYSAYDSTARSTSLDEARFRLSTELNYLEAQMKKAGTPPQGPVPSYGKRVFVGEFGFPFGRMRRDLIDPLSAEEQDLRSQYVVRAALEWGTPFILYWQMYGNEYETATQRFSGFWLVNNLNEDQPVFGTLRNLLRSGREKYEEIKKEGREPTTEEVTVFLSTRIGNSYLLSVQKYPECN</sequence>
<gene>
    <name evidence="4" type="ORF">Cvel_10599</name>
</gene>
<dbReference type="GO" id="GO:0005975">
    <property type="term" value="P:carbohydrate metabolic process"/>
    <property type="evidence" value="ECO:0007669"/>
    <property type="project" value="InterPro"/>
</dbReference>
<proteinExistence type="predicted"/>
<organism evidence="4">
    <name type="scientific">Chromera velia CCMP2878</name>
    <dbReference type="NCBI Taxonomy" id="1169474"/>
    <lineage>
        <taxon>Eukaryota</taxon>
        <taxon>Sar</taxon>
        <taxon>Alveolata</taxon>
        <taxon>Colpodellida</taxon>
        <taxon>Chromeraceae</taxon>
        <taxon>Chromera</taxon>
    </lineage>
</organism>
<dbReference type="Pfam" id="PF00553">
    <property type="entry name" value="CBM_2"/>
    <property type="match status" value="1"/>
</dbReference>
<keyword evidence="2" id="KW-0732">Signal</keyword>
<dbReference type="AlphaFoldDB" id="A0A0G4I3A5"/>
<name>A0A0G4I3A5_9ALVE</name>
<evidence type="ECO:0000259" key="3">
    <source>
        <dbReference type="Pfam" id="PF00553"/>
    </source>
</evidence>
<feature type="domain" description="CBM2" evidence="3">
    <location>
        <begin position="60"/>
        <end position="140"/>
    </location>
</feature>
<dbReference type="InterPro" id="IPR012291">
    <property type="entry name" value="CBM2_carb-bd_dom_sf"/>
</dbReference>
<evidence type="ECO:0000256" key="2">
    <source>
        <dbReference type="SAM" id="SignalP"/>
    </source>
</evidence>
<dbReference type="SUPFAM" id="SSF51445">
    <property type="entry name" value="(Trans)glycosidases"/>
    <property type="match status" value="1"/>
</dbReference>
<evidence type="ECO:0000256" key="1">
    <source>
        <dbReference type="SAM" id="MobiDB-lite"/>
    </source>
</evidence>
<reference evidence="4" key="1">
    <citation type="submission" date="2014-11" db="EMBL/GenBank/DDBJ databases">
        <authorList>
            <person name="Otto D Thomas"/>
            <person name="Naeem Raeece"/>
        </authorList>
    </citation>
    <scope>NUCLEOTIDE SEQUENCE</scope>
</reference>
<dbReference type="Gene3D" id="2.60.40.290">
    <property type="match status" value="1"/>
</dbReference>
<accession>A0A0G4I3A5</accession>
<dbReference type="VEuPathDB" id="CryptoDB:Cvel_10599"/>
<feature type="region of interest" description="Disordered" evidence="1">
    <location>
        <begin position="157"/>
        <end position="209"/>
    </location>
</feature>
<feature type="signal peptide" evidence="2">
    <location>
        <begin position="1"/>
        <end position="18"/>
    </location>
</feature>
<dbReference type="InterPro" id="IPR017853">
    <property type="entry name" value="GH"/>
</dbReference>
<dbReference type="EMBL" id="CDMZ01004944">
    <property type="protein sequence ID" value="CEM51414.1"/>
    <property type="molecule type" value="Genomic_DNA"/>
</dbReference>
<evidence type="ECO:0000313" key="4">
    <source>
        <dbReference type="EMBL" id="CEM51414.1"/>
    </source>
</evidence>
<dbReference type="InterPro" id="IPR001919">
    <property type="entry name" value="CBD2"/>
</dbReference>
<protein>
    <recommendedName>
        <fullName evidence="3">CBM2 domain-containing protein</fullName>
    </recommendedName>
</protein>
<dbReference type="GO" id="GO:0004553">
    <property type="term" value="F:hydrolase activity, hydrolyzing O-glycosyl compounds"/>
    <property type="evidence" value="ECO:0007669"/>
    <property type="project" value="InterPro"/>
</dbReference>
<dbReference type="GO" id="GO:0030247">
    <property type="term" value="F:polysaccharide binding"/>
    <property type="evidence" value="ECO:0007669"/>
    <property type="project" value="InterPro"/>
</dbReference>